<organism evidence="2 3">
    <name type="scientific">Streptacidiphilus fuscans</name>
    <dbReference type="NCBI Taxonomy" id="2789292"/>
    <lineage>
        <taxon>Bacteria</taxon>
        <taxon>Bacillati</taxon>
        <taxon>Actinomycetota</taxon>
        <taxon>Actinomycetes</taxon>
        <taxon>Kitasatosporales</taxon>
        <taxon>Streptomycetaceae</taxon>
        <taxon>Streptacidiphilus</taxon>
    </lineage>
</organism>
<name>A0A931B611_9ACTN</name>
<sequence length="74" mass="7914">MASLQRQPGRIRSGTQFVAITVGVVRTLAARLLSRVRRTPGPRGGPPTAGDRFPRRPKPTLPSDAIALSEPGSR</sequence>
<accession>A0A931B611</accession>
<evidence type="ECO:0000313" key="2">
    <source>
        <dbReference type="EMBL" id="MBF9070087.1"/>
    </source>
</evidence>
<dbReference type="AlphaFoldDB" id="A0A931B611"/>
<comment type="caution">
    <text evidence="2">The sequence shown here is derived from an EMBL/GenBank/DDBJ whole genome shotgun (WGS) entry which is preliminary data.</text>
</comment>
<protein>
    <submittedName>
        <fullName evidence="2">Uncharacterized protein</fullName>
    </submittedName>
</protein>
<keyword evidence="3" id="KW-1185">Reference proteome</keyword>
<proteinExistence type="predicted"/>
<evidence type="ECO:0000256" key="1">
    <source>
        <dbReference type="SAM" id="MobiDB-lite"/>
    </source>
</evidence>
<gene>
    <name evidence="2" type="ORF">I2501_18855</name>
</gene>
<dbReference type="Proteomes" id="UP000657385">
    <property type="component" value="Unassembled WGS sequence"/>
</dbReference>
<dbReference type="RefSeq" id="WP_196195246.1">
    <property type="nucleotide sequence ID" value="NZ_JADPRT010000007.1"/>
</dbReference>
<feature type="region of interest" description="Disordered" evidence="1">
    <location>
        <begin position="35"/>
        <end position="74"/>
    </location>
</feature>
<reference evidence="2" key="1">
    <citation type="submission" date="2020-11" db="EMBL/GenBank/DDBJ databases">
        <title>Isolation and identification of active actinomycetes.</title>
        <authorList>
            <person name="Yu B."/>
        </authorList>
    </citation>
    <scope>NUCLEOTIDE SEQUENCE</scope>
    <source>
        <strain evidence="2">NEAU-YB345</strain>
    </source>
</reference>
<evidence type="ECO:0000313" key="3">
    <source>
        <dbReference type="Proteomes" id="UP000657385"/>
    </source>
</evidence>
<dbReference type="EMBL" id="JADPRT010000007">
    <property type="protein sequence ID" value="MBF9070087.1"/>
    <property type="molecule type" value="Genomic_DNA"/>
</dbReference>